<evidence type="ECO:0000313" key="4">
    <source>
        <dbReference type="Proteomes" id="UP000235786"/>
    </source>
</evidence>
<feature type="region of interest" description="Disordered" evidence="1">
    <location>
        <begin position="441"/>
        <end position="483"/>
    </location>
</feature>
<proteinExistence type="predicted"/>
<keyword evidence="4" id="KW-1185">Reference proteome</keyword>
<reference evidence="3 4" key="1">
    <citation type="submission" date="2016-04" db="EMBL/GenBank/DDBJ databases">
        <title>A degradative enzymes factory behind the ericoid mycorrhizal symbiosis.</title>
        <authorList>
            <consortium name="DOE Joint Genome Institute"/>
            <person name="Martino E."/>
            <person name="Morin E."/>
            <person name="Grelet G."/>
            <person name="Kuo A."/>
            <person name="Kohler A."/>
            <person name="Daghino S."/>
            <person name="Barry K."/>
            <person name="Choi C."/>
            <person name="Cichocki N."/>
            <person name="Clum A."/>
            <person name="Copeland A."/>
            <person name="Hainaut M."/>
            <person name="Haridas S."/>
            <person name="Labutti K."/>
            <person name="Lindquist E."/>
            <person name="Lipzen A."/>
            <person name="Khouja H.-R."/>
            <person name="Murat C."/>
            <person name="Ohm R."/>
            <person name="Olson A."/>
            <person name="Spatafora J."/>
            <person name="Veneault-Fourrey C."/>
            <person name="Henrissat B."/>
            <person name="Grigoriev I."/>
            <person name="Martin F."/>
            <person name="Perotto S."/>
        </authorList>
    </citation>
    <scope>NUCLEOTIDE SEQUENCE [LARGE SCALE GENOMIC DNA]</scope>
    <source>
        <strain evidence="3 4">F</strain>
    </source>
</reference>
<dbReference type="OrthoDB" id="10435781at2759"/>
<gene>
    <name evidence="3" type="ORF">L207DRAFT_519188</name>
</gene>
<organism evidence="3 4">
    <name type="scientific">Hyaloscypha variabilis (strain UAMH 11265 / GT02V1 / F)</name>
    <name type="common">Meliniomyces variabilis</name>
    <dbReference type="NCBI Taxonomy" id="1149755"/>
    <lineage>
        <taxon>Eukaryota</taxon>
        <taxon>Fungi</taxon>
        <taxon>Dikarya</taxon>
        <taxon>Ascomycota</taxon>
        <taxon>Pezizomycotina</taxon>
        <taxon>Leotiomycetes</taxon>
        <taxon>Helotiales</taxon>
        <taxon>Hyaloscyphaceae</taxon>
        <taxon>Hyaloscypha</taxon>
        <taxon>Hyaloscypha variabilis</taxon>
    </lineage>
</organism>
<dbReference type="EMBL" id="KZ613961">
    <property type="protein sequence ID" value="PMD31862.1"/>
    <property type="molecule type" value="Genomic_DNA"/>
</dbReference>
<feature type="compositionally biased region" description="Low complexity" evidence="1">
    <location>
        <begin position="451"/>
        <end position="466"/>
    </location>
</feature>
<protein>
    <submittedName>
        <fullName evidence="3">HET-domain-containing protein</fullName>
    </submittedName>
</protein>
<sequence>MPKRLIKLWRHCGEISLRLIDTENSQPDSYATLSYCWGGPQPTQTTLANVKAYQVSLDWKIMPKTIQDAIITTLELNLGYLWVDSLCIIQDSEQDKEQEMAKMPDIYRQAIVTIAASVAGKVVEGFLQHDRLYNRDQIFRLPYICRNGEVGCVSLLPTNYDDLWNEGPLQFRAWALQERAMSSRVLSFNRQSTRWLCPTSDSLSDGWMNASEGHNGSLILLAELPFQELSVEKFNLREKAKNRIDETLLHTNETSLTRSNAPSSPKALEPRRIHSTLAVLDIWLKLIREYSGRTLSFSSDKFRAISAIAQEFGKILDRPYLAGLWMIDPYVELLWEWDGYGPWEWDYVAPSWSWAAVSKVRYYNTGWSHTLTAEVIDVKVEWRNKLLQFGQAGHVERGELSIKGHLLTVWWSAAQHEELWFDSERQKYLGRFLPDGQLNARVETESHSGSESESGPGAESEPGPASRNVSARKPKLLPQTRMGVPSTRLTASLSSKLPVFVLLLGVDNFGHTMSAKGLVLKRRDAKTFSRVGIFSMDSYRLSLPKGEERENVEEKLEEFTKNPEEIVVIV</sequence>
<dbReference type="InterPro" id="IPR010730">
    <property type="entry name" value="HET"/>
</dbReference>
<evidence type="ECO:0000256" key="1">
    <source>
        <dbReference type="SAM" id="MobiDB-lite"/>
    </source>
</evidence>
<name>A0A2J6R021_HYAVF</name>
<feature type="domain" description="Heterokaryon incompatibility" evidence="2">
    <location>
        <begin position="30"/>
        <end position="178"/>
    </location>
</feature>
<accession>A0A2J6R021</accession>
<dbReference type="Proteomes" id="UP000235786">
    <property type="component" value="Unassembled WGS sequence"/>
</dbReference>
<dbReference type="STRING" id="1149755.A0A2J6R021"/>
<evidence type="ECO:0000259" key="2">
    <source>
        <dbReference type="Pfam" id="PF06985"/>
    </source>
</evidence>
<dbReference type="PANTHER" id="PTHR33112">
    <property type="entry name" value="DOMAIN PROTEIN, PUTATIVE-RELATED"/>
    <property type="match status" value="1"/>
</dbReference>
<dbReference type="Pfam" id="PF06985">
    <property type="entry name" value="HET"/>
    <property type="match status" value="1"/>
</dbReference>
<dbReference type="PANTHER" id="PTHR33112:SF16">
    <property type="entry name" value="HETEROKARYON INCOMPATIBILITY DOMAIN-CONTAINING PROTEIN"/>
    <property type="match status" value="1"/>
</dbReference>
<dbReference type="AlphaFoldDB" id="A0A2J6R021"/>
<evidence type="ECO:0000313" key="3">
    <source>
        <dbReference type="EMBL" id="PMD31862.1"/>
    </source>
</evidence>